<dbReference type="GO" id="GO:0006811">
    <property type="term" value="P:monoatomic ion transport"/>
    <property type="evidence" value="ECO:0007669"/>
    <property type="project" value="UniProtKB-KW"/>
</dbReference>
<name>A0A2A5CFB3_9GAMM</name>
<gene>
    <name evidence="12" type="ORF">COA71_03340</name>
</gene>
<dbReference type="GO" id="GO:0046930">
    <property type="term" value="C:pore complex"/>
    <property type="evidence" value="ECO:0007669"/>
    <property type="project" value="UniProtKB-KW"/>
</dbReference>
<keyword evidence="4" id="KW-0812">Transmembrane</keyword>
<dbReference type="Proteomes" id="UP000228987">
    <property type="component" value="Unassembled WGS sequence"/>
</dbReference>
<dbReference type="SUPFAM" id="SSF56925">
    <property type="entry name" value="OMPA-like"/>
    <property type="match status" value="1"/>
</dbReference>
<dbReference type="Pfam" id="PF02412">
    <property type="entry name" value="TSP_3"/>
    <property type="match status" value="2"/>
</dbReference>
<keyword evidence="2" id="KW-0813">Transport</keyword>
<evidence type="ECO:0000313" key="12">
    <source>
        <dbReference type="EMBL" id="PCJ42559.1"/>
    </source>
</evidence>
<dbReference type="InterPro" id="IPR006665">
    <property type="entry name" value="OmpA-like"/>
</dbReference>
<evidence type="ECO:0000259" key="11">
    <source>
        <dbReference type="PROSITE" id="PS51123"/>
    </source>
</evidence>
<evidence type="ECO:0000256" key="9">
    <source>
        <dbReference type="ARBA" id="ARBA00023237"/>
    </source>
</evidence>
<dbReference type="AlphaFoldDB" id="A0A2A5CFB3"/>
<dbReference type="Gene3D" id="2.40.160.20">
    <property type="match status" value="1"/>
</dbReference>
<evidence type="ECO:0000256" key="6">
    <source>
        <dbReference type="ARBA" id="ARBA00023065"/>
    </source>
</evidence>
<evidence type="ECO:0000256" key="8">
    <source>
        <dbReference type="ARBA" id="ARBA00023136"/>
    </source>
</evidence>
<dbReference type="InterPro" id="IPR036737">
    <property type="entry name" value="OmpA-like_sf"/>
</dbReference>
<evidence type="ECO:0000256" key="1">
    <source>
        <dbReference type="ARBA" id="ARBA00004571"/>
    </source>
</evidence>
<dbReference type="GO" id="GO:0015288">
    <property type="term" value="F:porin activity"/>
    <property type="evidence" value="ECO:0007669"/>
    <property type="project" value="UniProtKB-KW"/>
</dbReference>
<keyword evidence="9" id="KW-0998">Cell outer membrane</keyword>
<evidence type="ECO:0000256" key="2">
    <source>
        <dbReference type="ARBA" id="ARBA00022448"/>
    </source>
</evidence>
<dbReference type="InterPro" id="IPR027385">
    <property type="entry name" value="Beta-barrel_OMP"/>
</dbReference>
<dbReference type="InterPro" id="IPR006664">
    <property type="entry name" value="OMP_bac"/>
</dbReference>
<comment type="subcellular location">
    <subcellularLocation>
        <location evidence="1">Cell outer membrane</location>
        <topology evidence="1">Multi-pass membrane protein</topology>
    </subcellularLocation>
</comment>
<dbReference type="PRINTS" id="PR01021">
    <property type="entry name" value="OMPADOMAIN"/>
</dbReference>
<dbReference type="SUPFAM" id="SSF103088">
    <property type="entry name" value="OmpA-like"/>
    <property type="match status" value="1"/>
</dbReference>
<keyword evidence="7" id="KW-0626">Porin</keyword>
<dbReference type="Pfam" id="PF13505">
    <property type="entry name" value="OMP_b-brl"/>
    <property type="match status" value="1"/>
</dbReference>
<keyword evidence="5" id="KW-0732">Signal</keyword>
<keyword evidence="8 10" id="KW-0472">Membrane</keyword>
<dbReference type="EMBL" id="NVWI01000002">
    <property type="protein sequence ID" value="PCJ42559.1"/>
    <property type="molecule type" value="Genomic_DNA"/>
</dbReference>
<evidence type="ECO:0000256" key="7">
    <source>
        <dbReference type="ARBA" id="ARBA00023114"/>
    </source>
</evidence>
<dbReference type="SUPFAM" id="SSF103647">
    <property type="entry name" value="TSP type-3 repeat"/>
    <property type="match status" value="1"/>
</dbReference>
<reference evidence="13" key="1">
    <citation type="submission" date="2017-08" db="EMBL/GenBank/DDBJ databases">
        <title>A dynamic microbial community with high functional redundancy inhabits the cold, oxic subseafloor aquifer.</title>
        <authorList>
            <person name="Tully B.J."/>
            <person name="Wheat C.G."/>
            <person name="Glazer B.T."/>
            <person name="Huber J.A."/>
        </authorList>
    </citation>
    <scope>NUCLEOTIDE SEQUENCE [LARGE SCALE GENOMIC DNA]</scope>
</reference>
<dbReference type="Pfam" id="PF00691">
    <property type="entry name" value="OmpA"/>
    <property type="match status" value="1"/>
</dbReference>
<keyword evidence="3" id="KW-1134">Transmembrane beta strand</keyword>
<dbReference type="GO" id="GO:0005509">
    <property type="term" value="F:calcium ion binding"/>
    <property type="evidence" value="ECO:0007669"/>
    <property type="project" value="InterPro"/>
</dbReference>
<dbReference type="PANTHER" id="PTHR30329:SF21">
    <property type="entry name" value="LIPOPROTEIN YIAD-RELATED"/>
    <property type="match status" value="1"/>
</dbReference>
<protein>
    <recommendedName>
        <fullName evidence="11">OmpA-like domain-containing protein</fullName>
    </recommendedName>
</protein>
<dbReference type="Gene3D" id="3.30.1330.60">
    <property type="entry name" value="OmpA-like domain"/>
    <property type="match status" value="1"/>
</dbReference>
<evidence type="ECO:0000256" key="4">
    <source>
        <dbReference type="ARBA" id="ARBA00022692"/>
    </source>
</evidence>
<accession>A0A2A5CFB3</accession>
<dbReference type="InterPro" id="IPR011250">
    <property type="entry name" value="OMP/PagP_B-barrel"/>
</dbReference>
<comment type="caution">
    <text evidence="12">The sequence shown here is derived from an EMBL/GenBank/DDBJ whole genome shotgun (WGS) entry which is preliminary data.</text>
</comment>
<dbReference type="InterPro" id="IPR028974">
    <property type="entry name" value="TSP_type-3_rpt"/>
</dbReference>
<dbReference type="InterPro" id="IPR050330">
    <property type="entry name" value="Bact_OuterMem_StrucFunc"/>
</dbReference>
<sequence>MNKPLLFTKAITTIFLLFYSAIGYSQDVDNRFNITVGAIDYLFNSDKNQDDDLGYQLGFEFPLTNRLSGTIQHSDVDSDVLNSTAQTDVTLLHGGINYNFDQIRKWQPYVGVGIGKLRFDGAGAAGFDRESLDINAGVKYFFSNNWMGEFEAMLVQPGGSLDKDFIIGASIGYVFGSSARNAAPRPTAMPAPATTPAPVDSDGDGVFDNADSCPNTPRGNRVDARGCELDSDRDGIVDSRDACPNTGMTLAVDNRGCVILDEAQRRQTLAVLFDTNLSNINNEYQNEIEDFAEFLREYNNTRATIEGHTDSDGAEDYNQALSERRATAVMNELIMRYGISPGRLSAVGFGESRPTTTNTTAAGKAQNRRIEAEVSVMVQTERSR</sequence>
<evidence type="ECO:0000256" key="5">
    <source>
        <dbReference type="ARBA" id="ARBA00022729"/>
    </source>
</evidence>
<proteinExistence type="predicted"/>
<dbReference type="CDD" id="cd07185">
    <property type="entry name" value="OmpA_C-like"/>
    <property type="match status" value="1"/>
</dbReference>
<evidence type="ECO:0000313" key="13">
    <source>
        <dbReference type="Proteomes" id="UP000228987"/>
    </source>
</evidence>
<evidence type="ECO:0000256" key="3">
    <source>
        <dbReference type="ARBA" id="ARBA00022452"/>
    </source>
</evidence>
<feature type="domain" description="OmpA-like" evidence="11">
    <location>
        <begin position="260"/>
        <end position="378"/>
    </location>
</feature>
<keyword evidence="6" id="KW-0406">Ion transport</keyword>
<dbReference type="PANTHER" id="PTHR30329">
    <property type="entry name" value="STATOR ELEMENT OF FLAGELLAR MOTOR COMPLEX"/>
    <property type="match status" value="1"/>
</dbReference>
<evidence type="ECO:0000256" key="10">
    <source>
        <dbReference type="PROSITE-ProRule" id="PRU00473"/>
    </source>
</evidence>
<dbReference type="InterPro" id="IPR003367">
    <property type="entry name" value="Thrombospondin_3-like_rpt"/>
</dbReference>
<dbReference type="GO" id="GO:0009279">
    <property type="term" value="C:cell outer membrane"/>
    <property type="evidence" value="ECO:0007669"/>
    <property type="project" value="UniProtKB-SubCell"/>
</dbReference>
<dbReference type="PROSITE" id="PS51123">
    <property type="entry name" value="OMPA_2"/>
    <property type="match status" value="1"/>
</dbReference>
<organism evidence="12 13">
    <name type="scientific">SAR86 cluster bacterium</name>
    <dbReference type="NCBI Taxonomy" id="2030880"/>
    <lineage>
        <taxon>Bacteria</taxon>
        <taxon>Pseudomonadati</taxon>
        <taxon>Pseudomonadota</taxon>
        <taxon>Gammaproteobacteria</taxon>
        <taxon>SAR86 cluster</taxon>
    </lineage>
</organism>
<dbReference type="GO" id="GO:0007155">
    <property type="term" value="P:cell adhesion"/>
    <property type="evidence" value="ECO:0007669"/>
    <property type="project" value="InterPro"/>
</dbReference>